<keyword evidence="3 5" id="KW-0560">Oxidoreductase</keyword>
<feature type="domain" description="Fe2OG dioxygenase" evidence="6">
    <location>
        <begin position="147"/>
        <end position="248"/>
    </location>
</feature>
<evidence type="ECO:0000313" key="7">
    <source>
        <dbReference type="EMBL" id="KAG0468944.1"/>
    </source>
</evidence>
<dbReference type="PANTHER" id="PTHR47990">
    <property type="entry name" value="2-OXOGLUTARATE (2OG) AND FE(II)-DEPENDENT OXYGENASE SUPERFAMILY PROTEIN-RELATED"/>
    <property type="match status" value="1"/>
</dbReference>
<evidence type="ECO:0000259" key="6">
    <source>
        <dbReference type="PROSITE" id="PS51471"/>
    </source>
</evidence>
<evidence type="ECO:0000256" key="3">
    <source>
        <dbReference type="ARBA" id="ARBA00023002"/>
    </source>
</evidence>
<dbReference type="EMBL" id="JADCNM010000009">
    <property type="protein sequence ID" value="KAG0468944.1"/>
    <property type="molecule type" value="Genomic_DNA"/>
</dbReference>
<gene>
    <name evidence="7" type="ORF">HPP92_018272</name>
</gene>
<comment type="similarity">
    <text evidence="5">Belongs to the iron/ascorbate-dependent oxidoreductase family.</text>
</comment>
<proteinExistence type="inferred from homology"/>
<dbReference type="InterPro" id="IPR027443">
    <property type="entry name" value="IPNS-like_sf"/>
</dbReference>
<dbReference type="OrthoDB" id="288590at2759"/>
<dbReference type="Proteomes" id="UP000639772">
    <property type="component" value="Chromosome 9"/>
</dbReference>
<sequence>MAVETISLPCIDLENFPSELGKLTAAATGLGCFRVVNHGIPVELMKEAKAAASSFSKRPIDTKLRNSNVIHNGGYLSRRYYMPLLESFGIYDAASTADVLAFCSSMEASHRQREVLSTYTCRVHALAVDIASKVAEGLGLLDFSFQDWHCTMRLNVYDLKEETIGVPAMCLHSDSSFLTVLLEGEVNGLEVVDQTGKFVAVHSQPGTFVAFIGDMGKVWSNGRLRNVHHRVICKQAAPRISISFSVLSPRDGVVVPPAPLVDEEHPRIYRSVPYNEYREFRRAPSSFDGSVLSLYQAEELLTQK</sequence>
<dbReference type="PROSITE" id="PS51471">
    <property type="entry name" value="FE2OG_OXY"/>
    <property type="match status" value="1"/>
</dbReference>
<dbReference type="AlphaFoldDB" id="A0A835QG27"/>
<keyword evidence="4 5" id="KW-0408">Iron</keyword>
<evidence type="ECO:0000256" key="5">
    <source>
        <dbReference type="RuleBase" id="RU003682"/>
    </source>
</evidence>
<evidence type="ECO:0000256" key="1">
    <source>
        <dbReference type="ARBA" id="ARBA00001961"/>
    </source>
</evidence>
<dbReference type="GO" id="GO:0046872">
    <property type="term" value="F:metal ion binding"/>
    <property type="evidence" value="ECO:0007669"/>
    <property type="project" value="UniProtKB-KW"/>
</dbReference>
<comment type="cofactor">
    <cofactor evidence="1">
        <name>L-ascorbate</name>
        <dbReference type="ChEBI" id="CHEBI:38290"/>
    </cofactor>
</comment>
<evidence type="ECO:0000256" key="2">
    <source>
        <dbReference type="ARBA" id="ARBA00022723"/>
    </source>
</evidence>
<dbReference type="InterPro" id="IPR044861">
    <property type="entry name" value="IPNS-like_FE2OG_OXY"/>
</dbReference>
<organism evidence="7 8">
    <name type="scientific">Vanilla planifolia</name>
    <name type="common">Vanilla</name>
    <dbReference type="NCBI Taxonomy" id="51239"/>
    <lineage>
        <taxon>Eukaryota</taxon>
        <taxon>Viridiplantae</taxon>
        <taxon>Streptophyta</taxon>
        <taxon>Embryophyta</taxon>
        <taxon>Tracheophyta</taxon>
        <taxon>Spermatophyta</taxon>
        <taxon>Magnoliopsida</taxon>
        <taxon>Liliopsida</taxon>
        <taxon>Asparagales</taxon>
        <taxon>Orchidaceae</taxon>
        <taxon>Vanilloideae</taxon>
        <taxon>Vanilleae</taxon>
        <taxon>Vanilla</taxon>
    </lineage>
</organism>
<accession>A0A835QG27</accession>
<name>A0A835QG27_VANPL</name>
<dbReference type="InterPro" id="IPR050231">
    <property type="entry name" value="Iron_ascorbate_oxido_reductase"/>
</dbReference>
<dbReference type="Pfam" id="PF03171">
    <property type="entry name" value="2OG-FeII_Oxy"/>
    <property type="match status" value="1"/>
</dbReference>
<evidence type="ECO:0000313" key="8">
    <source>
        <dbReference type="Proteomes" id="UP000639772"/>
    </source>
</evidence>
<dbReference type="InterPro" id="IPR026992">
    <property type="entry name" value="DIOX_N"/>
</dbReference>
<protein>
    <recommendedName>
        <fullName evidence="6">Fe2OG dioxygenase domain-containing protein</fullName>
    </recommendedName>
</protein>
<dbReference type="InterPro" id="IPR005123">
    <property type="entry name" value="Oxoglu/Fe-dep_dioxygenase_dom"/>
</dbReference>
<keyword evidence="2 5" id="KW-0479">Metal-binding</keyword>
<dbReference type="Gene3D" id="2.60.120.330">
    <property type="entry name" value="B-lactam Antibiotic, Isopenicillin N Synthase, Chain"/>
    <property type="match status" value="1"/>
</dbReference>
<comment type="caution">
    <text evidence="7">The sequence shown here is derived from an EMBL/GenBank/DDBJ whole genome shotgun (WGS) entry which is preliminary data.</text>
</comment>
<dbReference type="Pfam" id="PF14226">
    <property type="entry name" value="DIOX_N"/>
    <property type="match status" value="1"/>
</dbReference>
<reference evidence="7 8" key="1">
    <citation type="journal article" date="2020" name="Nat. Food">
        <title>A phased Vanilla planifolia genome enables genetic improvement of flavour and production.</title>
        <authorList>
            <person name="Hasing T."/>
            <person name="Tang H."/>
            <person name="Brym M."/>
            <person name="Khazi F."/>
            <person name="Huang T."/>
            <person name="Chambers A.H."/>
        </authorList>
    </citation>
    <scope>NUCLEOTIDE SEQUENCE [LARGE SCALE GENOMIC DNA]</scope>
    <source>
        <tissue evidence="7">Leaf</tissue>
    </source>
</reference>
<dbReference type="GO" id="GO:0016491">
    <property type="term" value="F:oxidoreductase activity"/>
    <property type="evidence" value="ECO:0007669"/>
    <property type="project" value="UniProtKB-KW"/>
</dbReference>
<evidence type="ECO:0000256" key="4">
    <source>
        <dbReference type="ARBA" id="ARBA00023004"/>
    </source>
</evidence>
<dbReference type="SUPFAM" id="SSF51197">
    <property type="entry name" value="Clavaminate synthase-like"/>
    <property type="match status" value="1"/>
</dbReference>